<dbReference type="PANTHER" id="PTHR35910:SF6">
    <property type="entry name" value="2EXR DOMAIN-CONTAINING PROTEIN"/>
    <property type="match status" value="1"/>
</dbReference>
<accession>A0A8H8TYD3</accession>
<dbReference type="PANTHER" id="PTHR35910">
    <property type="entry name" value="2EXR DOMAIN-CONTAINING PROTEIN"/>
    <property type="match status" value="1"/>
</dbReference>
<gene>
    <name evidence="2" type="ORF">LHYA1_G003959</name>
</gene>
<dbReference type="InterPro" id="IPR045518">
    <property type="entry name" value="2EXR"/>
</dbReference>
<protein>
    <recommendedName>
        <fullName evidence="1">2EXR domain-containing protein</fullName>
    </recommendedName>
</protein>
<evidence type="ECO:0000313" key="2">
    <source>
        <dbReference type="EMBL" id="TVY26517.1"/>
    </source>
</evidence>
<evidence type="ECO:0000313" key="3">
    <source>
        <dbReference type="Proteomes" id="UP000431533"/>
    </source>
</evidence>
<sequence>MALFRAERVIQVPHANVKRLAFVNQIDTANRYIEDSPQDKGQFLRRKMSSSLDDPQSPTFTAFPRLPIELRFKVWENASMTTRTLELIYSTGNQRFWTFQPVPPVLHTCREARRAGNRIYSLSFGSAKSPPRTYFNPICDIVYFGLRLYDNEVDFMLRFFRRHADSFEDEDQIQRLALTEHLWRMDLEGSVFSPPGSGRTEKKIVKFHQSFPHLKELIFVAGQDGCEDDEEDEDEDDEVEGRWETNAGVSLVKRQTDLAAGFQLTQEAVMSTFESRKKEFPDEVFPEITLMEYGV</sequence>
<name>A0A8H8TYD3_9HELO</name>
<dbReference type="Pfam" id="PF20150">
    <property type="entry name" value="2EXR"/>
    <property type="match status" value="1"/>
</dbReference>
<dbReference type="Proteomes" id="UP000431533">
    <property type="component" value="Unassembled WGS sequence"/>
</dbReference>
<dbReference type="GeneID" id="41984157"/>
<proteinExistence type="predicted"/>
<dbReference type="OrthoDB" id="3473305at2759"/>
<comment type="caution">
    <text evidence="2">The sequence shown here is derived from an EMBL/GenBank/DDBJ whole genome shotgun (WGS) entry which is preliminary data.</text>
</comment>
<dbReference type="EMBL" id="QGMH01000067">
    <property type="protein sequence ID" value="TVY26517.1"/>
    <property type="molecule type" value="Genomic_DNA"/>
</dbReference>
<dbReference type="AlphaFoldDB" id="A0A8H8TYD3"/>
<keyword evidence="3" id="KW-1185">Reference proteome</keyword>
<organism evidence="2 3">
    <name type="scientific">Lachnellula hyalina</name>
    <dbReference type="NCBI Taxonomy" id="1316788"/>
    <lineage>
        <taxon>Eukaryota</taxon>
        <taxon>Fungi</taxon>
        <taxon>Dikarya</taxon>
        <taxon>Ascomycota</taxon>
        <taxon>Pezizomycotina</taxon>
        <taxon>Leotiomycetes</taxon>
        <taxon>Helotiales</taxon>
        <taxon>Lachnaceae</taxon>
        <taxon>Lachnellula</taxon>
    </lineage>
</organism>
<dbReference type="RefSeq" id="XP_031005305.1">
    <property type="nucleotide sequence ID" value="XM_031148925.1"/>
</dbReference>
<evidence type="ECO:0000259" key="1">
    <source>
        <dbReference type="Pfam" id="PF20150"/>
    </source>
</evidence>
<feature type="domain" description="2EXR" evidence="1">
    <location>
        <begin position="60"/>
        <end position="142"/>
    </location>
</feature>
<reference evidence="2 3" key="1">
    <citation type="submission" date="2018-05" db="EMBL/GenBank/DDBJ databases">
        <title>Genome sequencing and assembly of the regulated plant pathogen Lachnellula willkommii and related sister species for the development of diagnostic species identification markers.</title>
        <authorList>
            <person name="Giroux E."/>
            <person name="Bilodeau G."/>
        </authorList>
    </citation>
    <scope>NUCLEOTIDE SEQUENCE [LARGE SCALE GENOMIC DNA]</scope>
    <source>
        <strain evidence="2 3">CBS 185.66</strain>
    </source>
</reference>